<evidence type="ECO:0000313" key="1">
    <source>
        <dbReference type="EMBL" id="GKV08137.1"/>
    </source>
</evidence>
<evidence type="ECO:0000313" key="2">
    <source>
        <dbReference type="Proteomes" id="UP001054252"/>
    </source>
</evidence>
<organism evidence="1 2">
    <name type="scientific">Rubroshorea leprosula</name>
    <dbReference type="NCBI Taxonomy" id="152421"/>
    <lineage>
        <taxon>Eukaryota</taxon>
        <taxon>Viridiplantae</taxon>
        <taxon>Streptophyta</taxon>
        <taxon>Embryophyta</taxon>
        <taxon>Tracheophyta</taxon>
        <taxon>Spermatophyta</taxon>
        <taxon>Magnoliopsida</taxon>
        <taxon>eudicotyledons</taxon>
        <taxon>Gunneridae</taxon>
        <taxon>Pentapetalae</taxon>
        <taxon>rosids</taxon>
        <taxon>malvids</taxon>
        <taxon>Malvales</taxon>
        <taxon>Dipterocarpaceae</taxon>
        <taxon>Rubroshorea</taxon>
    </lineage>
</organism>
<gene>
    <name evidence="1" type="ORF">SLEP1_g19813</name>
</gene>
<dbReference type="EMBL" id="BPVZ01000028">
    <property type="protein sequence ID" value="GKV08137.1"/>
    <property type="molecule type" value="Genomic_DNA"/>
</dbReference>
<sequence length="204" mass="22730">MVLFSEVDGSNKRERPFSEKVKEKLVDNGDMVLNQYAREMVGFDDKNAGIGSMVAVVKSLESITAIQERMDVDGGLISLSPLGGRQFLLIERVQGYLSDYRPGVLDALRRLANQWAKWYGSMKTRGIELFCQRAEYWFLSSKAGTISKSITLKVNETLLGMVGKAVDVEEDDIICPKRVFRLPIEGWTEVSSLVAIVATTGLED</sequence>
<name>A0AAV5J9U7_9ROSI</name>
<reference evidence="1 2" key="1">
    <citation type="journal article" date="2021" name="Commun. Biol.">
        <title>The genome of Shorea leprosula (Dipterocarpaceae) highlights the ecological relevance of drought in aseasonal tropical rainforests.</title>
        <authorList>
            <person name="Ng K.K.S."/>
            <person name="Kobayashi M.J."/>
            <person name="Fawcett J.A."/>
            <person name="Hatakeyama M."/>
            <person name="Paape T."/>
            <person name="Ng C.H."/>
            <person name="Ang C.C."/>
            <person name="Tnah L.H."/>
            <person name="Lee C.T."/>
            <person name="Nishiyama T."/>
            <person name="Sese J."/>
            <person name="O'Brien M.J."/>
            <person name="Copetti D."/>
            <person name="Mohd Noor M.I."/>
            <person name="Ong R.C."/>
            <person name="Putra M."/>
            <person name="Sireger I.Z."/>
            <person name="Indrioko S."/>
            <person name="Kosugi Y."/>
            <person name="Izuno A."/>
            <person name="Isagi Y."/>
            <person name="Lee S.L."/>
            <person name="Shimizu K.K."/>
        </authorList>
    </citation>
    <scope>NUCLEOTIDE SEQUENCE [LARGE SCALE GENOMIC DNA]</scope>
    <source>
        <strain evidence="1">214</strain>
    </source>
</reference>
<protein>
    <submittedName>
        <fullName evidence="1">Uncharacterized protein</fullName>
    </submittedName>
</protein>
<proteinExistence type="predicted"/>
<keyword evidence="2" id="KW-1185">Reference proteome</keyword>
<accession>A0AAV5J9U7</accession>
<comment type="caution">
    <text evidence="1">The sequence shown here is derived from an EMBL/GenBank/DDBJ whole genome shotgun (WGS) entry which is preliminary data.</text>
</comment>
<dbReference type="Proteomes" id="UP001054252">
    <property type="component" value="Unassembled WGS sequence"/>
</dbReference>
<dbReference type="AlphaFoldDB" id="A0AAV5J9U7"/>